<organism evidence="3 4">
    <name type="scientific">Cyclospora cayetanensis</name>
    <dbReference type="NCBI Taxonomy" id="88456"/>
    <lineage>
        <taxon>Eukaryota</taxon>
        <taxon>Sar</taxon>
        <taxon>Alveolata</taxon>
        <taxon>Apicomplexa</taxon>
        <taxon>Conoidasida</taxon>
        <taxon>Coccidia</taxon>
        <taxon>Eucoccidiorida</taxon>
        <taxon>Eimeriorina</taxon>
        <taxon>Eimeriidae</taxon>
        <taxon>Cyclospora</taxon>
    </lineage>
</organism>
<evidence type="ECO:0000259" key="2">
    <source>
        <dbReference type="Pfam" id="PF00112"/>
    </source>
</evidence>
<reference evidence="3 4" key="1">
    <citation type="journal article" date="2016" name="BMC Genomics">
        <title>Comparative genomics reveals Cyclospora cayetanensis possesses coccidia-like metabolism and invasion components but unique surface antigens.</title>
        <authorList>
            <person name="Liu S."/>
            <person name="Wang L."/>
            <person name="Zheng H."/>
            <person name="Xu Z."/>
            <person name="Roellig D.M."/>
            <person name="Li N."/>
            <person name="Frace M.A."/>
            <person name="Tang K."/>
            <person name="Arrowood M.J."/>
            <person name="Moss D.M."/>
            <person name="Zhang L."/>
            <person name="Feng Y."/>
            <person name="Xiao L."/>
        </authorList>
    </citation>
    <scope>NUCLEOTIDE SEQUENCE [LARGE SCALE GENOMIC DNA]</scope>
    <source>
        <strain evidence="3 4">CHN_HEN01</strain>
    </source>
</reference>
<evidence type="ECO:0000313" key="3">
    <source>
        <dbReference type="EMBL" id="OEH75303.1"/>
    </source>
</evidence>
<dbReference type="SUPFAM" id="SSF54001">
    <property type="entry name" value="Cysteine proteinases"/>
    <property type="match status" value="1"/>
</dbReference>
<dbReference type="VEuPathDB" id="ToxoDB:LOC113146595"/>
<proteinExistence type="predicted"/>
<dbReference type="VEuPathDB" id="ToxoDB:cyc_05011"/>
<comment type="caution">
    <text evidence="3">The sequence shown here is derived from an EMBL/GenBank/DDBJ whole genome shotgun (WGS) entry which is preliminary data.</text>
</comment>
<dbReference type="InterPro" id="IPR000668">
    <property type="entry name" value="Peptidase_C1A_C"/>
</dbReference>
<accession>A0A1D3CVS9</accession>
<dbReference type="GO" id="GO:0006508">
    <property type="term" value="P:proteolysis"/>
    <property type="evidence" value="ECO:0007669"/>
    <property type="project" value="InterPro"/>
</dbReference>
<dbReference type="EMBL" id="JROU02001769">
    <property type="protein sequence ID" value="OEH75303.1"/>
    <property type="molecule type" value="Genomic_DNA"/>
</dbReference>
<feature type="transmembrane region" description="Helical" evidence="1">
    <location>
        <begin position="923"/>
        <end position="947"/>
    </location>
</feature>
<dbReference type="GO" id="GO:0008234">
    <property type="term" value="F:cysteine-type peptidase activity"/>
    <property type="evidence" value="ECO:0007669"/>
    <property type="project" value="InterPro"/>
</dbReference>
<dbReference type="InterPro" id="IPR038765">
    <property type="entry name" value="Papain-like_cys_pep_sf"/>
</dbReference>
<dbReference type="Proteomes" id="UP000095192">
    <property type="component" value="Unassembled WGS sequence"/>
</dbReference>
<dbReference type="AlphaFoldDB" id="A0A1D3CVS9"/>
<keyword evidence="1" id="KW-0472">Membrane</keyword>
<feature type="domain" description="Peptidase C1A papain C-terminal" evidence="2">
    <location>
        <begin position="385"/>
        <end position="488"/>
    </location>
</feature>
<dbReference type="Gene3D" id="3.90.70.10">
    <property type="entry name" value="Cysteine proteinases"/>
    <property type="match status" value="1"/>
</dbReference>
<dbReference type="VEuPathDB" id="ToxoDB:LOC113147447"/>
<dbReference type="Pfam" id="PF00112">
    <property type="entry name" value="Peptidase_C1"/>
    <property type="match status" value="1"/>
</dbReference>
<protein>
    <recommendedName>
        <fullName evidence="2">Peptidase C1A papain C-terminal domain-containing protein</fullName>
    </recommendedName>
</protein>
<name>A0A1D3CVS9_9EIME</name>
<dbReference type="VEuPathDB" id="ToxoDB:LOC34618419"/>
<feature type="transmembrane region" description="Helical" evidence="1">
    <location>
        <begin position="698"/>
        <end position="723"/>
    </location>
</feature>
<sequence length="964" mass="105768">MGLVCQATGVAAAPPSKPALIISVVGSEIIGGGIQQTSSKAKLVKGSGENHCKALEACQPPVNEFVTMPQQEGTSKGARAEAGAEAERLAKAQVSRVAQLFARLQQEVEEARPQNAIYFIVDFLCKHYPEHLKGFASVWNADPELERERLMVVEFFKAQKLPTNVALHFTNAGFDTLETLCTLTAESLDDIEKFSQAMWLPGHKVRLQQTFADIAGRVRAFTEERDYIIRAASGFCPHPQVRVPHLPLKRVSAEEADEPMACGGGAPNMNLENLEPRDSEDVFGRTKCYATDSSKLHMGWTVKESPTNTEESFVMSGHGYGLPVLPANLSASSFEHKHSSWIADHKQFSNIPPDELAMYKGHMGYQKYHKKLEYALPNFLQKDSDGNCGSCYAVSGVYALQKRFEILLSKLFPNKKTPIFSSPLSAQTVLSCSVCLIKHLCGRALSIEKCFQPFNQGCDGGYPFLVGKHAKEFGVGTEDCQKYLATHSPSEAPCPMQPLVAAIDAPDALFLYDDGFFDTKPADHGKLCDSPHKGFTGLVTSGAETHCRGSQVHQHFHDPSLCGLSGAALLQAPTPKNGAGERAVLAWLKKPSKDRRKDRQRWDFHPATRVNPTASATEALQGRLLRNTTLKSFSQIVLSKAFSIERPASARARQLHYGKARRVTVAVPLQIAFIPSRRPLGTPRAANTKRRIQNVKSLFARFLVLHLLSSSVVAVGVAANVCLSRRGIFLRLPPSIAAAGALHARWHAEALGRILPRSPWLQQLLLGPLLEELQFRLALPCLLLPAARYLTSAARLRRGWRAAGVLRRGKRQQGEKYERWEGQSKKGINRNLLHEGKARRRPPVTIFRCIHSTGIVCACSVLFGLAHHGAPLALSPEGAPPPSATTIACIRANRCLTATLQGLLWGLGPRIVLRDSVLEKKRALLPLMSLALHILNNVQGAVLLAALRRRRAAQHQLDLEKPVP</sequence>
<evidence type="ECO:0000313" key="4">
    <source>
        <dbReference type="Proteomes" id="UP000095192"/>
    </source>
</evidence>
<feature type="transmembrane region" description="Helical" evidence="1">
    <location>
        <begin position="846"/>
        <end position="866"/>
    </location>
</feature>
<dbReference type="InParanoid" id="A0A1D3CVS9"/>
<keyword evidence="1" id="KW-1133">Transmembrane helix</keyword>
<keyword evidence="1" id="KW-0812">Transmembrane</keyword>
<keyword evidence="4" id="KW-1185">Reference proteome</keyword>
<evidence type="ECO:0000256" key="1">
    <source>
        <dbReference type="SAM" id="Phobius"/>
    </source>
</evidence>
<gene>
    <name evidence="3" type="ORF">cyc_05011</name>
</gene>